<organism evidence="3 4">
    <name type="scientific">Haloactinopolyspora alba</name>
    <dbReference type="NCBI Taxonomy" id="648780"/>
    <lineage>
        <taxon>Bacteria</taxon>
        <taxon>Bacillati</taxon>
        <taxon>Actinomycetota</taxon>
        <taxon>Actinomycetes</taxon>
        <taxon>Jiangellales</taxon>
        <taxon>Jiangellaceae</taxon>
        <taxon>Haloactinopolyspora</taxon>
    </lineage>
</organism>
<dbReference type="InterPro" id="IPR042178">
    <property type="entry name" value="Serpin_sf_1"/>
</dbReference>
<comment type="caution">
    <text evidence="3">The sequence shown here is derived from an EMBL/GenBank/DDBJ whole genome shotgun (WGS) entry which is preliminary data.</text>
</comment>
<evidence type="ECO:0000313" key="3">
    <source>
        <dbReference type="EMBL" id="PSL05451.1"/>
    </source>
</evidence>
<dbReference type="Proteomes" id="UP000243528">
    <property type="component" value="Unassembled WGS sequence"/>
</dbReference>
<feature type="domain" description="Serpin" evidence="2">
    <location>
        <begin position="282"/>
        <end position="390"/>
    </location>
</feature>
<dbReference type="Gene3D" id="3.30.497.10">
    <property type="entry name" value="Antithrombin, subunit I, domain 2"/>
    <property type="match status" value="2"/>
</dbReference>
<sequence>METHASEVNELTSSWLAHTRGAGVLSGAGLWPLLAVLAASADEPGRAELGTAARLAPDAGMDAAREVLKVLDDLDGVDAALGLWAQEAARVSPRWRDRLPSGTYGELVGDAEVDQPALDRWANERTRGLIERFPVQTGPELMLTLATALTLRTTWTRAFTDERLTPSAGAWSGRRLAGLSRNTGELDDVRVATTAAGPVTVTRVAGENDIDVHLVLGGAGAGPGDVLPAALPVATGAHPSTHGSEVLGSGSGDPVSADTGDTGWPGLAVVAAERPGLALRTTRFTVRSEHDLLQLPRTFGLETVSRPDRGHFPEIGPVPLRVDQAKQAAVAIFSATGFEAAAVTAMGLRAVSAPSKRARGLAATYDRPFGFLAVHRTSGLVLFAGWVDDPAPWTPPEPRNARQGR</sequence>
<keyword evidence="4" id="KW-1185">Reference proteome</keyword>
<dbReference type="InterPro" id="IPR023796">
    <property type="entry name" value="Serpin_dom"/>
</dbReference>
<evidence type="ECO:0000256" key="1">
    <source>
        <dbReference type="SAM" id="MobiDB-lite"/>
    </source>
</evidence>
<dbReference type="OrthoDB" id="4847668at2"/>
<reference evidence="3 4" key="1">
    <citation type="submission" date="2018-03" db="EMBL/GenBank/DDBJ databases">
        <title>Genomic Encyclopedia of Archaeal and Bacterial Type Strains, Phase II (KMG-II): from individual species to whole genera.</title>
        <authorList>
            <person name="Goeker M."/>
        </authorList>
    </citation>
    <scope>NUCLEOTIDE SEQUENCE [LARGE SCALE GENOMIC DNA]</scope>
    <source>
        <strain evidence="3 4">DSM 45211</strain>
    </source>
</reference>
<gene>
    <name evidence="3" type="ORF">CLV30_104322</name>
</gene>
<dbReference type="InterPro" id="IPR042185">
    <property type="entry name" value="Serpin_sf_2"/>
</dbReference>
<name>A0A2P8E7L5_9ACTN</name>
<feature type="region of interest" description="Disordered" evidence="1">
    <location>
        <begin position="237"/>
        <end position="256"/>
    </location>
</feature>
<dbReference type="Pfam" id="PF00079">
    <property type="entry name" value="Serpin"/>
    <property type="match status" value="1"/>
</dbReference>
<dbReference type="Gene3D" id="2.30.39.10">
    <property type="entry name" value="Alpha-1-antitrypsin, domain 1"/>
    <property type="match status" value="1"/>
</dbReference>
<dbReference type="EMBL" id="PYGE01000004">
    <property type="protein sequence ID" value="PSL05451.1"/>
    <property type="molecule type" value="Genomic_DNA"/>
</dbReference>
<accession>A0A2P8E7L5</accession>
<protein>
    <submittedName>
        <fullName evidence="3">Serpin (Serine protease inhibitor)</fullName>
    </submittedName>
</protein>
<dbReference type="RefSeq" id="WP_106536676.1">
    <property type="nucleotide sequence ID" value="NZ_ML142899.1"/>
</dbReference>
<evidence type="ECO:0000259" key="2">
    <source>
        <dbReference type="Pfam" id="PF00079"/>
    </source>
</evidence>
<proteinExistence type="predicted"/>
<dbReference type="AlphaFoldDB" id="A0A2P8E7L5"/>
<evidence type="ECO:0000313" key="4">
    <source>
        <dbReference type="Proteomes" id="UP000243528"/>
    </source>
</evidence>
<dbReference type="InterPro" id="IPR036186">
    <property type="entry name" value="Serpin_sf"/>
</dbReference>
<dbReference type="SUPFAM" id="SSF56574">
    <property type="entry name" value="Serpins"/>
    <property type="match status" value="2"/>
</dbReference>